<reference evidence="5 6" key="1">
    <citation type="journal article" date="2011" name="Proc. Natl. Acad. Sci. U.S.A.">
        <title>Evolutionary erosion of yeast sex chromosomes by mating-type switching accidents.</title>
        <authorList>
            <person name="Gordon J.L."/>
            <person name="Armisen D."/>
            <person name="Proux-Wera E."/>
            <person name="Oheigeartaigh S.S."/>
            <person name="Byrne K.P."/>
            <person name="Wolfe K.H."/>
        </authorList>
    </citation>
    <scope>NUCLEOTIDE SEQUENCE [LARGE SCALE GENOMIC DNA]</scope>
    <source>
        <strain evidence="6">ATCC 10662 / CBS 1146 / NBRC 0425 / NCYC 2629 / NRRL Y-866</strain>
    </source>
</reference>
<evidence type="ECO:0000256" key="1">
    <source>
        <dbReference type="ARBA" id="ARBA00006640"/>
    </source>
</evidence>
<gene>
    <name evidence="5" type="primary">TDEL0C02830</name>
    <name evidence="5" type="ORF">TDEL_0C02830</name>
</gene>
<dbReference type="PANTHER" id="PTHR41237:SF1">
    <property type="entry name" value="SMALL RIBOSOMAL SUBUNIT PROTEIN BS21M"/>
    <property type="match status" value="1"/>
</dbReference>
<dbReference type="EMBL" id="HE616744">
    <property type="protein sequence ID" value="CCE91172.1"/>
    <property type="molecule type" value="Genomic_DNA"/>
</dbReference>
<keyword evidence="2" id="KW-0689">Ribosomal protein</keyword>
<dbReference type="KEGG" id="tdl:TDEL_0C02830"/>
<evidence type="ECO:0000313" key="6">
    <source>
        <dbReference type="Proteomes" id="UP000005627"/>
    </source>
</evidence>
<dbReference type="InterPro" id="IPR052837">
    <property type="entry name" value="Mitoribosomal_bS21"/>
</dbReference>
<dbReference type="RefSeq" id="XP_003680383.1">
    <property type="nucleotide sequence ID" value="XM_003680335.1"/>
</dbReference>
<evidence type="ECO:0008006" key="7">
    <source>
        <dbReference type="Google" id="ProtNLM"/>
    </source>
</evidence>
<keyword evidence="6" id="KW-1185">Reference proteome</keyword>
<evidence type="ECO:0000256" key="2">
    <source>
        <dbReference type="ARBA" id="ARBA00022980"/>
    </source>
</evidence>
<accession>G8ZRN0</accession>
<name>G8ZRN0_TORDE</name>
<dbReference type="InterPro" id="IPR001911">
    <property type="entry name" value="Ribosomal_bS21"/>
</dbReference>
<feature type="region of interest" description="Disordered" evidence="4">
    <location>
        <begin position="42"/>
        <end position="76"/>
    </location>
</feature>
<feature type="compositionally biased region" description="Polar residues" evidence="4">
    <location>
        <begin position="42"/>
        <end position="58"/>
    </location>
</feature>
<sequence length="172" mass="19604">MLRSTCHSNLSLNVMRNTRLFSVGRIINQDFPSFDHSLLNPLSSKNPTSKSDQLSQSLNHDHKQKSKPSSNVPRGFAEFAHNPRDDALGSRLTGVVAGRTVNVFNSDTSNAFRQLNGIMFANKIPQDSRNQRFYMKPGKVAELKKSQRHRRDFMKGFKRLIEIVKDAKRKGY</sequence>
<dbReference type="GeneID" id="11500507"/>
<dbReference type="GO" id="GO:0003735">
    <property type="term" value="F:structural constituent of ribosome"/>
    <property type="evidence" value="ECO:0007669"/>
    <property type="project" value="EnsemblFungi"/>
</dbReference>
<evidence type="ECO:0000313" key="5">
    <source>
        <dbReference type="EMBL" id="CCE91172.1"/>
    </source>
</evidence>
<organism evidence="5 6">
    <name type="scientific">Torulaspora delbrueckii</name>
    <name type="common">Yeast</name>
    <name type="synonym">Candida colliculosa</name>
    <dbReference type="NCBI Taxonomy" id="4950"/>
    <lineage>
        <taxon>Eukaryota</taxon>
        <taxon>Fungi</taxon>
        <taxon>Dikarya</taxon>
        <taxon>Ascomycota</taxon>
        <taxon>Saccharomycotina</taxon>
        <taxon>Saccharomycetes</taxon>
        <taxon>Saccharomycetales</taxon>
        <taxon>Saccharomycetaceae</taxon>
        <taxon>Torulaspora</taxon>
    </lineage>
</organism>
<dbReference type="eggNOG" id="ENOG502SYGP">
    <property type="taxonomic scope" value="Eukaryota"/>
</dbReference>
<proteinExistence type="inferred from homology"/>
<dbReference type="Pfam" id="PF01165">
    <property type="entry name" value="Ribosomal_S21"/>
    <property type="match status" value="1"/>
</dbReference>
<dbReference type="OrthoDB" id="2501249at2759"/>
<evidence type="ECO:0000256" key="3">
    <source>
        <dbReference type="ARBA" id="ARBA00023274"/>
    </source>
</evidence>
<comment type="similarity">
    <text evidence="1">Belongs to the bacterial ribosomal protein bS21 family.</text>
</comment>
<dbReference type="STRING" id="1076872.G8ZRN0"/>
<evidence type="ECO:0000256" key="4">
    <source>
        <dbReference type="SAM" id="MobiDB-lite"/>
    </source>
</evidence>
<dbReference type="HOGENOM" id="CLU_110335_0_0_1"/>
<keyword evidence="3" id="KW-0687">Ribonucleoprotein</keyword>
<protein>
    <recommendedName>
        <fullName evidence="7">Ribosomal protein S21</fullName>
    </recommendedName>
</protein>
<dbReference type="AlphaFoldDB" id="G8ZRN0"/>
<dbReference type="InParanoid" id="G8ZRN0"/>
<dbReference type="Proteomes" id="UP000005627">
    <property type="component" value="Chromosome 3"/>
</dbReference>
<dbReference type="GO" id="GO:0070124">
    <property type="term" value="P:mitochondrial translational initiation"/>
    <property type="evidence" value="ECO:0007669"/>
    <property type="project" value="EnsemblFungi"/>
</dbReference>
<dbReference type="FunCoup" id="G8ZRN0">
    <property type="interactions" value="136"/>
</dbReference>
<dbReference type="GO" id="GO:0005763">
    <property type="term" value="C:mitochondrial small ribosomal subunit"/>
    <property type="evidence" value="ECO:0007669"/>
    <property type="project" value="EnsemblFungi"/>
</dbReference>
<dbReference type="PANTHER" id="PTHR41237">
    <property type="entry name" value="37S RIBOSOMAL PROTEIN MRP21, MITOCHONDRIAL"/>
    <property type="match status" value="1"/>
</dbReference>